<dbReference type="EMBL" id="JAOCZP010000001">
    <property type="protein sequence ID" value="MCT7373661.1"/>
    <property type="molecule type" value="Genomic_DNA"/>
</dbReference>
<dbReference type="InterPro" id="IPR000537">
    <property type="entry name" value="UbiA_prenyltransferase"/>
</dbReference>
<evidence type="ECO:0000256" key="4">
    <source>
        <dbReference type="ARBA" id="ARBA00023136"/>
    </source>
</evidence>
<feature type="transmembrane region" description="Helical" evidence="5">
    <location>
        <begin position="54"/>
        <end position="74"/>
    </location>
</feature>
<accession>A0ABT2LGN1</accession>
<organism evidence="6 7">
    <name type="scientific">Chelativorans salis</name>
    <dbReference type="NCBI Taxonomy" id="2978478"/>
    <lineage>
        <taxon>Bacteria</taxon>
        <taxon>Pseudomonadati</taxon>
        <taxon>Pseudomonadota</taxon>
        <taxon>Alphaproteobacteria</taxon>
        <taxon>Hyphomicrobiales</taxon>
        <taxon>Phyllobacteriaceae</taxon>
        <taxon>Chelativorans</taxon>
    </lineage>
</organism>
<reference evidence="6 7" key="1">
    <citation type="submission" date="2022-09" db="EMBL/GenBank/DDBJ databases">
        <title>Chelativorans salina sp. nov., a novel slightly halophilic bacterium isolated from a saline lake sediment enrichment.</title>
        <authorList>
            <person name="Gao L."/>
            <person name="Fang B.-Z."/>
            <person name="Li W.-J."/>
        </authorList>
    </citation>
    <scope>NUCLEOTIDE SEQUENCE [LARGE SCALE GENOMIC DNA]</scope>
    <source>
        <strain evidence="6 7">EGI FJ00035</strain>
    </source>
</reference>
<evidence type="ECO:0000313" key="6">
    <source>
        <dbReference type="EMBL" id="MCT7373661.1"/>
    </source>
</evidence>
<feature type="transmembrane region" description="Helical" evidence="5">
    <location>
        <begin position="29"/>
        <end position="48"/>
    </location>
</feature>
<gene>
    <name evidence="6" type="ORF">N5A92_01180</name>
</gene>
<feature type="transmembrane region" description="Helical" evidence="5">
    <location>
        <begin position="95"/>
        <end position="117"/>
    </location>
</feature>
<comment type="subcellular location">
    <subcellularLocation>
        <location evidence="1">Membrane</location>
        <topology evidence="1">Multi-pass membrane protein</topology>
    </subcellularLocation>
</comment>
<proteinExistence type="predicted"/>
<protein>
    <submittedName>
        <fullName evidence="6">UbiA family prenyltransferase</fullName>
    </submittedName>
</protein>
<evidence type="ECO:0000313" key="7">
    <source>
        <dbReference type="Proteomes" id="UP001320831"/>
    </source>
</evidence>
<comment type="caution">
    <text evidence="6">The sequence shown here is derived from an EMBL/GenBank/DDBJ whole genome shotgun (WGS) entry which is preliminary data.</text>
</comment>
<keyword evidence="7" id="KW-1185">Reference proteome</keyword>
<evidence type="ECO:0000256" key="1">
    <source>
        <dbReference type="ARBA" id="ARBA00004141"/>
    </source>
</evidence>
<feature type="transmembrane region" description="Helical" evidence="5">
    <location>
        <begin position="123"/>
        <end position="144"/>
    </location>
</feature>
<feature type="transmembrane region" description="Helical" evidence="5">
    <location>
        <begin position="286"/>
        <end position="307"/>
    </location>
</feature>
<keyword evidence="2 5" id="KW-0812">Transmembrane</keyword>
<evidence type="ECO:0000256" key="3">
    <source>
        <dbReference type="ARBA" id="ARBA00022989"/>
    </source>
</evidence>
<keyword evidence="4 5" id="KW-0472">Membrane</keyword>
<keyword evidence="3 5" id="KW-1133">Transmembrane helix</keyword>
<feature type="transmembrane region" description="Helical" evidence="5">
    <location>
        <begin position="186"/>
        <end position="203"/>
    </location>
</feature>
<dbReference type="Pfam" id="PF01040">
    <property type="entry name" value="UbiA"/>
    <property type="match status" value="1"/>
</dbReference>
<sequence>MSALSEVTLPLAQRLWIYQRERFPVAKTALLVAVFSVASVNVSAFLAGRPLPSLPVYAVAFIVAFTIFLQLRACDEVKDADLDRRYRPELPVPRGLVDLRVIVGIGLAAVPLAAVAAAVLAPALLWLLALAWLWLGLMTVEFFAPEWLRARPFLYLVSHMMIMPLLDLFVTGCEWLTASGAPPEKLWLFLVLSFVNGCVIEIGRKMRAPENEREGVDTYSALLGPRRAAVLWCALLLAGFGLLLAVGSAVGAFYAVAIVGLLGLAVCLVSALLYVRAPTEGAERLVDAMAGLWVLICYGAAGFVPLFV</sequence>
<dbReference type="Proteomes" id="UP001320831">
    <property type="component" value="Unassembled WGS sequence"/>
</dbReference>
<feature type="transmembrane region" description="Helical" evidence="5">
    <location>
        <begin position="229"/>
        <end position="246"/>
    </location>
</feature>
<name>A0ABT2LGN1_9HYPH</name>
<evidence type="ECO:0000256" key="2">
    <source>
        <dbReference type="ARBA" id="ARBA00022692"/>
    </source>
</evidence>
<dbReference type="RefSeq" id="WP_260899990.1">
    <property type="nucleotide sequence ID" value="NZ_JAOCZP010000001.1"/>
</dbReference>
<feature type="transmembrane region" description="Helical" evidence="5">
    <location>
        <begin position="252"/>
        <end position="274"/>
    </location>
</feature>
<feature type="transmembrane region" description="Helical" evidence="5">
    <location>
        <begin position="153"/>
        <end position="171"/>
    </location>
</feature>
<evidence type="ECO:0000256" key="5">
    <source>
        <dbReference type="SAM" id="Phobius"/>
    </source>
</evidence>